<proteinExistence type="predicted"/>
<dbReference type="PRINTS" id="PR00417">
    <property type="entry name" value="PRTPISMRASEI"/>
</dbReference>
<accession>X1PG90</accession>
<dbReference type="InterPro" id="IPR023405">
    <property type="entry name" value="Topo_IA_core_domain"/>
</dbReference>
<dbReference type="GO" id="GO:0003677">
    <property type="term" value="F:DNA binding"/>
    <property type="evidence" value="ECO:0007669"/>
    <property type="project" value="InterPro"/>
</dbReference>
<comment type="caution">
    <text evidence="2">The sequence shown here is derived from an EMBL/GenBank/DDBJ whole genome shotgun (WGS) entry which is preliminary data.</text>
</comment>
<dbReference type="Gene3D" id="1.10.290.10">
    <property type="entry name" value="Topoisomerase I, domain 4"/>
    <property type="match status" value="1"/>
</dbReference>
<name>X1PG90_9ZZZZ</name>
<protein>
    <recommendedName>
        <fullName evidence="1">Topo IA-type catalytic domain-containing protein</fullName>
    </recommendedName>
</protein>
<evidence type="ECO:0000259" key="1">
    <source>
        <dbReference type="PROSITE" id="PS52039"/>
    </source>
</evidence>
<dbReference type="AlphaFoldDB" id="X1PG90"/>
<feature type="non-terminal residue" evidence="2">
    <location>
        <position position="116"/>
    </location>
</feature>
<dbReference type="GO" id="GO:0003917">
    <property type="term" value="F:DNA topoisomerase type I (single strand cut, ATP-independent) activity"/>
    <property type="evidence" value="ECO:0007669"/>
    <property type="project" value="InterPro"/>
</dbReference>
<dbReference type="Pfam" id="PF01131">
    <property type="entry name" value="Topoisom_bac"/>
    <property type="match status" value="1"/>
</dbReference>
<evidence type="ECO:0000313" key="2">
    <source>
        <dbReference type="EMBL" id="GAI54883.1"/>
    </source>
</evidence>
<dbReference type="PANTHER" id="PTHR42785">
    <property type="entry name" value="DNA TOPOISOMERASE, TYPE IA, CORE"/>
    <property type="match status" value="1"/>
</dbReference>
<feature type="domain" description="Topo IA-type catalytic" evidence="1">
    <location>
        <begin position="1"/>
        <end position="116"/>
    </location>
</feature>
<dbReference type="InterPro" id="IPR013826">
    <property type="entry name" value="Topo_IA_cen_sub3"/>
</dbReference>
<dbReference type="InterPro" id="IPR013497">
    <property type="entry name" value="Topo_IA_cen"/>
</dbReference>
<dbReference type="PANTHER" id="PTHR42785:SF1">
    <property type="entry name" value="DNA TOPOISOMERASE"/>
    <property type="match status" value="1"/>
</dbReference>
<dbReference type="SUPFAM" id="SSF56712">
    <property type="entry name" value="Prokaryotic type I DNA topoisomerase"/>
    <property type="match status" value="1"/>
</dbReference>
<dbReference type="GO" id="GO:0006265">
    <property type="term" value="P:DNA topological change"/>
    <property type="evidence" value="ECO:0007669"/>
    <property type="project" value="InterPro"/>
</dbReference>
<sequence length="116" mass="13690">MEIGGEPVALITYMRTDSFRVSESAITQCRNFITKHFGKDLLYKTPRRYKSRKTAQEAHEAIRPTYVEKIPDQISQSLTTDQFKLYQLIWRRFVATQIKPAIWEHIDVEVQAQRTE</sequence>
<dbReference type="InterPro" id="IPR000380">
    <property type="entry name" value="Topo_IA"/>
</dbReference>
<gene>
    <name evidence="2" type="ORF">S06H3_64612</name>
</gene>
<dbReference type="EMBL" id="BARV01043216">
    <property type="protein sequence ID" value="GAI54883.1"/>
    <property type="molecule type" value="Genomic_DNA"/>
</dbReference>
<dbReference type="SMART" id="SM00437">
    <property type="entry name" value="TOP1Ac"/>
    <property type="match status" value="1"/>
</dbReference>
<organism evidence="2">
    <name type="scientific">marine sediment metagenome</name>
    <dbReference type="NCBI Taxonomy" id="412755"/>
    <lineage>
        <taxon>unclassified sequences</taxon>
        <taxon>metagenomes</taxon>
        <taxon>ecological metagenomes</taxon>
    </lineage>
</organism>
<reference evidence="2" key="1">
    <citation type="journal article" date="2014" name="Front. Microbiol.">
        <title>High frequency of phylogenetically diverse reductive dehalogenase-homologous genes in deep subseafloor sedimentary metagenomes.</title>
        <authorList>
            <person name="Kawai M."/>
            <person name="Futagami T."/>
            <person name="Toyoda A."/>
            <person name="Takaki Y."/>
            <person name="Nishi S."/>
            <person name="Hori S."/>
            <person name="Arai W."/>
            <person name="Tsubouchi T."/>
            <person name="Morono Y."/>
            <person name="Uchiyama I."/>
            <person name="Ito T."/>
            <person name="Fujiyama A."/>
            <person name="Inagaki F."/>
            <person name="Takami H."/>
        </authorList>
    </citation>
    <scope>NUCLEOTIDE SEQUENCE</scope>
    <source>
        <strain evidence="2">Expedition CK06-06</strain>
    </source>
</reference>
<dbReference type="PROSITE" id="PS52039">
    <property type="entry name" value="TOPO_IA_2"/>
    <property type="match status" value="1"/>
</dbReference>
<dbReference type="InterPro" id="IPR003602">
    <property type="entry name" value="Topo_IA_DNA-bd_dom"/>
</dbReference>